<keyword evidence="2" id="KW-0449">Lipoprotein</keyword>
<dbReference type="InterPro" id="IPR036412">
    <property type="entry name" value="HAD-like_sf"/>
</dbReference>
<name>H1XU73_CALAY</name>
<dbReference type="CDD" id="cd07534">
    <property type="entry name" value="HAD_CAP"/>
    <property type="match status" value="1"/>
</dbReference>
<dbReference type="InterPro" id="IPR005519">
    <property type="entry name" value="Acid_phosphat_B-like"/>
</dbReference>
<keyword evidence="1" id="KW-0732">Signal</keyword>
<dbReference type="PROSITE" id="PS51257">
    <property type="entry name" value="PROKAR_LIPOPROTEIN"/>
    <property type="match status" value="1"/>
</dbReference>
<dbReference type="STRING" id="880073.Cabys_711"/>
<keyword evidence="3" id="KW-1185">Reference proteome</keyword>
<dbReference type="HOGENOM" id="CLU_052352_1_0_0"/>
<dbReference type="SFLD" id="SFLDS00003">
    <property type="entry name" value="Haloacid_Dehalogenase"/>
    <property type="match status" value="1"/>
</dbReference>
<reference evidence="2 3" key="1">
    <citation type="submission" date="2011-09" db="EMBL/GenBank/DDBJ databases">
        <title>The permanent draft genome of Caldithrix abyssi DSM 13497.</title>
        <authorList>
            <consortium name="US DOE Joint Genome Institute (JGI-PGF)"/>
            <person name="Lucas S."/>
            <person name="Han J."/>
            <person name="Lapidus A."/>
            <person name="Bruce D."/>
            <person name="Goodwin L."/>
            <person name="Pitluck S."/>
            <person name="Peters L."/>
            <person name="Kyrpides N."/>
            <person name="Mavromatis K."/>
            <person name="Ivanova N."/>
            <person name="Mikhailova N."/>
            <person name="Chertkov O."/>
            <person name="Detter J.C."/>
            <person name="Tapia R."/>
            <person name="Han C."/>
            <person name="Land M."/>
            <person name="Hauser L."/>
            <person name="Markowitz V."/>
            <person name="Cheng J.-F."/>
            <person name="Hugenholtz P."/>
            <person name="Woyke T."/>
            <person name="Wu D."/>
            <person name="Spring S."/>
            <person name="Brambilla E."/>
            <person name="Klenk H.-P."/>
            <person name="Eisen J.A."/>
        </authorList>
    </citation>
    <scope>NUCLEOTIDE SEQUENCE [LARGE SCALE GENOMIC DNA]</scope>
    <source>
        <strain evidence="2 3">DSM 13497</strain>
    </source>
</reference>
<dbReference type="PaxDb" id="880073-Calab_1949"/>
<dbReference type="SUPFAM" id="SSF56784">
    <property type="entry name" value="HAD-like"/>
    <property type="match status" value="1"/>
</dbReference>
<evidence type="ECO:0000313" key="2">
    <source>
        <dbReference type="EMBL" id="EHO41563.1"/>
    </source>
</evidence>
<evidence type="ECO:0000256" key="1">
    <source>
        <dbReference type="ARBA" id="ARBA00022729"/>
    </source>
</evidence>
<dbReference type="eggNOG" id="COG2503">
    <property type="taxonomic scope" value="Bacteria"/>
</dbReference>
<dbReference type="PIRSF" id="PIRSF019271">
    <property type="entry name" value="Acid_Ptase_C"/>
    <property type="match status" value="1"/>
</dbReference>
<dbReference type="GO" id="GO:0009279">
    <property type="term" value="C:cell outer membrane"/>
    <property type="evidence" value="ECO:0007669"/>
    <property type="project" value="InterPro"/>
</dbReference>
<dbReference type="Proteomes" id="UP000004671">
    <property type="component" value="Chromosome"/>
</dbReference>
<accession>H1XU73</accession>
<dbReference type="PANTHER" id="PTHR31284:SF10">
    <property type="entry name" value="ACID PHOSPHATASE-LIKE PROTEIN"/>
    <property type="match status" value="1"/>
</dbReference>
<dbReference type="InParanoid" id="H1XU73"/>
<proteinExistence type="predicted"/>
<dbReference type="AlphaFoldDB" id="H1XU73"/>
<gene>
    <name evidence="2" type="ORF">Calab_1949</name>
</gene>
<dbReference type="SFLD" id="SFLDG01125">
    <property type="entry name" value="C1.1:_Acid_Phosphatase_Like"/>
    <property type="match status" value="1"/>
</dbReference>
<dbReference type="RefSeq" id="WP_006928722.1">
    <property type="nucleotide sequence ID" value="NZ_CM001402.1"/>
</dbReference>
<dbReference type="Gene3D" id="3.40.50.1000">
    <property type="entry name" value="HAD superfamily/HAD-like"/>
    <property type="match status" value="1"/>
</dbReference>
<dbReference type="Pfam" id="PF03767">
    <property type="entry name" value="Acid_phosphat_B"/>
    <property type="match status" value="1"/>
</dbReference>
<organism evidence="2 3">
    <name type="scientific">Caldithrix abyssi DSM 13497</name>
    <dbReference type="NCBI Taxonomy" id="880073"/>
    <lineage>
        <taxon>Bacteria</taxon>
        <taxon>Pseudomonadati</taxon>
        <taxon>Calditrichota</taxon>
        <taxon>Calditrichia</taxon>
        <taxon>Calditrichales</taxon>
        <taxon>Calditrichaceae</taxon>
        <taxon>Caldithrix</taxon>
    </lineage>
</organism>
<dbReference type="EMBL" id="CM001402">
    <property type="protein sequence ID" value="EHO41563.1"/>
    <property type="molecule type" value="Genomic_DNA"/>
</dbReference>
<protein>
    <submittedName>
        <fullName evidence="2">5'-nucleotidase, lipoprotein e(P4) family</fullName>
    </submittedName>
</protein>
<dbReference type="InterPro" id="IPR023214">
    <property type="entry name" value="HAD_sf"/>
</dbReference>
<sequence precursor="true">MRRIMIIFSGLLILLASCQIKTKTNPNEHLVMATLYQQTAAEYRALCYQAFNLGRWQLQAMLDTLQSKKKPAVIVDIDETVLDNSPYEGYVIKTGYSYPAGWKEWVKAAQAEPVPGALEFLTFADRQGVDIFYVSNRRAENQAWTMKNLKKVGFPQVTDDHMFLRTITSSKEERRQAIQKTHTILLLFGDNLNDFASVFENKSIDDRFKAADEFRSQFGRRFIVLPNAMYGEWEGAIYNYNWSAKPAKKSQMRLNALRYFKMHDLQ</sequence>
<dbReference type="PANTHER" id="PTHR31284">
    <property type="entry name" value="ACID PHOSPHATASE-LIKE PROTEIN"/>
    <property type="match status" value="1"/>
</dbReference>
<evidence type="ECO:0000313" key="3">
    <source>
        <dbReference type="Proteomes" id="UP000004671"/>
    </source>
</evidence>
<dbReference type="InterPro" id="IPR006423">
    <property type="entry name" value="Lipo_e_P4"/>
</dbReference>
<dbReference type="OrthoDB" id="395856at2"/>
<dbReference type="NCBIfam" id="TIGR01533">
    <property type="entry name" value="lipo_e_P4"/>
    <property type="match status" value="1"/>
</dbReference>